<dbReference type="Ensembl" id="ENSLACT00000008168.1">
    <property type="protein sequence ID" value="ENSLACP00000008102.1"/>
    <property type="gene ID" value="ENSLACG00000007172.1"/>
</dbReference>
<dbReference type="Gene3D" id="2.30.30.40">
    <property type="entry name" value="SH3 Domains"/>
    <property type="match status" value="1"/>
</dbReference>
<dbReference type="InterPro" id="IPR039801">
    <property type="entry name" value="EPS8-like"/>
</dbReference>
<dbReference type="InterPro" id="IPR036028">
    <property type="entry name" value="SH3-like_dom_sf"/>
</dbReference>
<dbReference type="InterPro" id="IPR013761">
    <property type="entry name" value="SAM/pointed_sf"/>
</dbReference>
<dbReference type="GO" id="GO:0035023">
    <property type="term" value="P:regulation of Rho protein signal transduction"/>
    <property type="evidence" value="ECO:0007669"/>
    <property type="project" value="TreeGrafter"/>
</dbReference>
<dbReference type="InterPro" id="IPR001452">
    <property type="entry name" value="SH3_domain"/>
</dbReference>
<dbReference type="PANTHER" id="PTHR12287">
    <property type="entry name" value="EPIDERMAL GROWTH FACTOR RECEPTOR KINASE SUBSTRATE EPS8-RELATED PROTEIN"/>
    <property type="match status" value="1"/>
</dbReference>
<dbReference type="EMBL" id="AFYH01195958">
    <property type="status" value="NOT_ANNOTATED_CDS"/>
    <property type="molecule type" value="Genomic_DNA"/>
</dbReference>
<keyword evidence="4" id="KW-0175">Coiled coil</keyword>
<evidence type="ECO:0000313" key="6">
    <source>
        <dbReference type="Ensembl" id="ENSLACP00000008102.1"/>
    </source>
</evidence>
<dbReference type="PANTHER" id="PTHR12287:SF22">
    <property type="entry name" value="EPIDERMAL GROWTH FACTOR RECEPTOR KINASE SUBSTRATE 8-LIKE PROTEIN 3"/>
    <property type="match status" value="1"/>
</dbReference>
<dbReference type="STRING" id="7897.ENSLACP00000008102"/>
<evidence type="ECO:0000256" key="3">
    <source>
        <dbReference type="PROSITE-ProRule" id="PRU00192"/>
    </source>
</evidence>
<dbReference type="GO" id="GO:0007266">
    <property type="term" value="P:Rho protein signal transduction"/>
    <property type="evidence" value="ECO:0007669"/>
    <property type="project" value="TreeGrafter"/>
</dbReference>
<dbReference type="SUPFAM" id="SSF50044">
    <property type="entry name" value="SH3-domain"/>
    <property type="match status" value="1"/>
</dbReference>
<reference evidence="6" key="2">
    <citation type="submission" date="2025-08" db="UniProtKB">
        <authorList>
            <consortium name="Ensembl"/>
        </authorList>
    </citation>
    <scope>IDENTIFICATION</scope>
</reference>
<evidence type="ECO:0000313" key="7">
    <source>
        <dbReference type="Proteomes" id="UP000008672"/>
    </source>
</evidence>
<dbReference type="FunCoup" id="H3AEN1">
    <property type="interactions" value="96"/>
</dbReference>
<feature type="domain" description="SH3" evidence="5">
    <location>
        <begin position="381"/>
        <end position="440"/>
    </location>
</feature>
<dbReference type="SUPFAM" id="SSF50729">
    <property type="entry name" value="PH domain-like"/>
    <property type="match status" value="1"/>
</dbReference>
<dbReference type="GO" id="GO:1900029">
    <property type="term" value="P:positive regulation of ruffle assembly"/>
    <property type="evidence" value="ECO:0007669"/>
    <property type="project" value="TreeGrafter"/>
</dbReference>
<dbReference type="EMBL" id="AFYH01195959">
    <property type="status" value="NOT_ANNOTATED_CDS"/>
    <property type="molecule type" value="Genomic_DNA"/>
</dbReference>
<dbReference type="EMBL" id="AFYH01195956">
    <property type="status" value="NOT_ANNOTATED_CDS"/>
    <property type="molecule type" value="Genomic_DNA"/>
</dbReference>
<dbReference type="InterPro" id="IPR013625">
    <property type="entry name" value="PTB"/>
</dbReference>
<dbReference type="eggNOG" id="KOG3557">
    <property type="taxonomic scope" value="Eukaryota"/>
</dbReference>
<proteinExistence type="inferred from homology"/>
<sequence length="526" mass="59863">QEELDSFPIDMIQECSTVLNSCVYDSILTITVQERSKRKTSVFLFQCEEVGADIIQKEIENVIKEIKEDKEDQDLLRNNLENMLFQHGPGPFMAKPFPMERWSNSDQPVPGMTPPGSQMKKEPAQWSTPDYVYLTHTHTHTPVLRLSSPTLRGGAPKKQKGYCTFEINAEIMNHLLNDIELFVGKLQKTAPPEKGKKKKKKKKKSSQEKDFPLEAEYIDCLQKTKFTFNQLSKLKNHIQNPSAEELVHVLFSTLIFVNRSPRSDLAPEIIAPLLTRTTIQFLTFNLTHEEKEVWKSLGDAWNISKSEWQNREPVPQYVPQFSDGWEPPVPNFWWSPDPLQSKSYWQKPSTKVLSSGNAATVPLATEVGTDLSSQQDKRAAEKPKVMRAMYDFVGRNSKELSIMKGNILQVLDESRQWWKVKTISGETGYIPNNILEPIEQEPSNEGNSYQGYMGKKSPDEEVTAWLTQKGFSKITVKCLGVLTGAMLLGMNREEIRQVCPEEAARVFAEIYAVKASSGAQQTRPFL</sequence>
<dbReference type="Pfam" id="PF18016">
    <property type="entry name" value="SAM_3"/>
    <property type="match status" value="1"/>
</dbReference>
<evidence type="ECO:0000256" key="4">
    <source>
        <dbReference type="SAM" id="Coils"/>
    </source>
</evidence>
<dbReference type="EMBL" id="AFYH01195960">
    <property type="status" value="NOT_ANNOTATED_CDS"/>
    <property type="molecule type" value="Genomic_DNA"/>
</dbReference>
<reference evidence="7" key="1">
    <citation type="submission" date="2011-08" db="EMBL/GenBank/DDBJ databases">
        <title>The draft genome of Latimeria chalumnae.</title>
        <authorList>
            <person name="Di Palma F."/>
            <person name="Alfoldi J."/>
            <person name="Johnson J."/>
            <person name="Berlin A."/>
            <person name="Gnerre S."/>
            <person name="Jaffe D."/>
            <person name="MacCallum I."/>
            <person name="Young S."/>
            <person name="Walker B.J."/>
            <person name="Lander E."/>
            <person name="Lindblad-Toh K."/>
        </authorList>
    </citation>
    <scope>NUCLEOTIDE SEQUENCE [LARGE SCALE GENOMIC DNA]</scope>
    <source>
        <strain evidence="7">Wild caught</strain>
    </source>
</reference>
<dbReference type="Pfam" id="PF08416">
    <property type="entry name" value="PTB"/>
    <property type="match status" value="1"/>
</dbReference>
<evidence type="ECO:0000256" key="2">
    <source>
        <dbReference type="ARBA" id="ARBA00022443"/>
    </source>
</evidence>
<dbReference type="PROSITE" id="PS50002">
    <property type="entry name" value="SH3"/>
    <property type="match status" value="1"/>
</dbReference>
<dbReference type="Pfam" id="PF00018">
    <property type="entry name" value="SH3_1"/>
    <property type="match status" value="1"/>
</dbReference>
<dbReference type="Pfam" id="PF22975">
    <property type="entry name" value="EPS8_2nd"/>
    <property type="match status" value="1"/>
</dbReference>
<name>H3AEN1_LATCH</name>
<evidence type="ECO:0000256" key="1">
    <source>
        <dbReference type="ARBA" id="ARBA00006197"/>
    </source>
</evidence>
<dbReference type="InterPro" id="IPR011993">
    <property type="entry name" value="PH-like_dom_sf"/>
</dbReference>
<dbReference type="EMBL" id="AFYH01195955">
    <property type="status" value="NOT_ANNOTATED_CDS"/>
    <property type="molecule type" value="Genomic_DNA"/>
</dbReference>
<organism evidence="6 7">
    <name type="scientific">Latimeria chalumnae</name>
    <name type="common">Coelacanth</name>
    <dbReference type="NCBI Taxonomy" id="7897"/>
    <lineage>
        <taxon>Eukaryota</taxon>
        <taxon>Metazoa</taxon>
        <taxon>Chordata</taxon>
        <taxon>Craniata</taxon>
        <taxon>Vertebrata</taxon>
        <taxon>Euteleostomi</taxon>
        <taxon>Coelacanthiformes</taxon>
        <taxon>Coelacanthidae</taxon>
        <taxon>Latimeria</taxon>
    </lineage>
</organism>
<dbReference type="Gene3D" id="2.30.29.30">
    <property type="entry name" value="Pleckstrin-homology domain (PH domain)/Phosphotyrosine-binding domain (PTB)"/>
    <property type="match status" value="1"/>
</dbReference>
<dbReference type="EMBL" id="AFYH01195957">
    <property type="status" value="NOT_ANNOTATED_CDS"/>
    <property type="molecule type" value="Genomic_DNA"/>
</dbReference>
<keyword evidence="2 3" id="KW-0728">SH3 domain</keyword>
<dbReference type="SMART" id="SM00326">
    <property type="entry name" value="SH3"/>
    <property type="match status" value="1"/>
</dbReference>
<dbReference type="InterPro" id="IPR055093">
    <property type="entry name" value="EPS8_2nd"/>
</dbReference>
<dbReference type="PRINTS" id="PR00452">
    <property type="entry name" value="SH3DOMAIN"/>
</dbReference>
<dbReference type="AlphaFoldDB" id="H3AEN1"/>
<dbReference type="EMBL" id="AFYH01195961">
    <property type="status" value="NOT_ANNOTATED_CDS"/>
    <property type="molecule type" value="Genomic_DNA"/>
</dbReference>
<dbReference type="OMA" id="HARNPRE"/>
<dbReference type="HOGENOM" id="CLU_014510_0_0_1"/>
<dbReference type="Proteomes" id="UP000008672">
    <property type="component" value="Unassembled WGS sequence"/>
</dbReference>
<feature type="coiled-coil region" evidence="4">
    <location>
        <begin position="52"/>
        <end position="83"/>
    </location>
</feature>
<dbReference type="GO" id="GO:0032587">
    <property type="term" value="C:ruffle membrane"/>
    <property type="evidence" value="ECO:0007669"/>
    <property type="project" value="TreeGrafter"/>
</dbReference>
<dbReference type="EMBL" id="AFYH01195954">
    <property type="status" value="NOT_ANNOTATED_CDS"/>
    <property type="molecule type" value="Genomic_DNA"/>
</dbReference>
<evidence type="ECO:0000259" key="5">
    <source>
        <dbReference type="PROSITE" id="PS50002"/>
    </source>
</evidence>
<dbReference type="InterPro" id="IPR035462">
    <property type="entry name" value="Eps8_SH3"/>
</dbReference>
<dbReference type="GO" id="GO:0003779">
    <property type="term" value="F:actin binding"/>
    <property type="evidence" value="ECO:0007669"/>
    <property type="project" value="TreeGrafter"/>
</dbReference>
<accession>H3AEN1</accession>
<dbReference type="InParanoid" id="H3AEN1"/>
<dbReference type="GO" id="GO:0031982">
    <property type="term" value="C:vesicle"/>
    <property type="evidence" value="ECO:0007669"/>
    <property type="project" value="TreeGrafter"/>
</dbReference>
<dbReference type="GeneTree" id="ENSGT00940000158169"/>
<comment type="similarity">
    <text evidence="1">Belongs to the EPS8 family.</text>
</comment>
<protein>
    <submittedName>
        <fullName evidence="6">EPS8 signaling adaptor L3b</fullName>
    </submittedName>
</protein>
<dbReference type="Gene3D" id="1.10.150.50">
    <property type="entry name" value="Transcription Factor, Ets-1"/>
    <property type="match status" value="1"/>
</dbReference>
<keyword evidence="7" id="KW-1185">Reference proteome</keyword>
<reference evidence="6" key="3">
    <citation type="submission" date="2025-09" db="UniProtKB">
        <authorList>
            <consortium name="Ensembl"/>
        </authorList>
    </citation>
    <scope>IDENTIFICATION</scope>
</reference>
<dbReference type="InterPro" id="IPR041418">
    <property type="entry name" value="SAM_3"/>
</dbReference>
<dbReference type="CDD" id="cd11764">
    <property type="entry name" value="SH3_Eps8"/>
    <property type="match status" value="1"/>
</dbReference>